<name>A0A5E4QP53_9NEOP</name>
<dbReference type="AlphaFoldDB" id="A0A5E4QP53"/>
<evidence type="ECO:0000313" key="3">
    <source>
        <dbReference type="Proteomes" id="UP000324832"/>
    </source>
</evidence>
<dbReference type="Proteomes" id="UP000324832">
    <property type="component" value="Unassembled WGS sequence"/>
</dbReference>
<proteinExistence type="predicted"/>
<gene>
    <name evidence="2" type="ORF">LSINAPIS_LOCUS9887</name>
</gene>
<feature type="transmembrane region" description="Helical" evidence="1">
    <location>
        <begin position="55"/>
        <end position="72"/>
    </location>
</feature>
<sequence>MNGRGMTNIVSGITDVVFSLALTPKRKTSDRCGIAHVNPGLNANIPDVVRMGMRMRMRMLMLMLMMVMRILLRGRRDRQQRRQVLPALFPGQRSHQ</sequence>
<reference evidence="2 3" key="1">
    <citation type="submission" date="2017-07" db="EMBL/GenBank/DDBJ databases">
        <authorList>
            <person name="Talla V."/>
            <person name="Backstrom N."/>
        </authorList>
    </citation>
    <scope>NUCLEOTIDE SEQUENCE [LARGE SCALE GENOMIC DNA]</scope>
</reference>
<keyword evidence="1" id="KW-0472">Membrane</keyword>
<evidence type="ECO:0000313" key="2">
    <source>
        <dbReference type="EMBL" id="VVC98886.1"/>
    </source>
</evidence>
<keyword evidence="3" id="KW-1185">Reference proteome</keyword>
<accession>A0A5E4QP53</accession>
<keyword evidence="1" id="KW-0812">Transmembrane</keyword>
<organism evidence="2 3">
    <name type="scientific">Leptidea sinapis</name>
    <dbReference type="NCBI Taxonomy" id="189913"/>
    <lineage>
        <taxon>Eukaryota</taxon>
        <taxon>Metazoa</taxon>
        <taxon>Ecdysozoa</taxon>
        <taxon>Arthropoda</taxon>
        <taxon>Hexapoda</taxon>
        <taxon>Insecta</taxon>
        <taxon>Pterygota</taxon>
        <taxon>Neoptera</taxon>
        <taxon>Endopterygota</taxon>
        <taxon>Lepidoptera</taxon>
        <taxon>Glossata</taxon>
        <taxon>Ditrysia</taxon>
        <taxon>Papilionoidea</taxon>
        <taxon>Pieridae</taxon>
        <taxon>Dismorphiinae</taxon>
        <taxon>Leptidea</taxon>
    </lineage>
</organism>
<protein>
    <submittedName>
        <fullName evidence="2">Uncharacterized protein</fullName>
    </submittedName>
</protein>
<evidence type="ECO:0000256" key="1">
    <source>
        <dbReference type="SAM" id="Phobius"/>
    </source>
</evidence>
<dbReference type="EMBL" id="FZQP02003856">
    <property type="protein sequence ID" value="VVC98886.1"/>
    <property type="molecule type" value="Genomic_DNA"/>
</dbReference>
<keyword evidence="1" id="KW-1133">Transmembrane helix</keyword>